<name>A0A2Z6RUP1_9GLOM</name>
<evidence type="ECO:0008006" key="3">
    <source>
        <dbReference type="Google" id="ProtNLM"/>
    </source>
</evidence>
<dbReference type="SUPFAM" id="SSF52047">
    <property type="entry name" value="RNI-like"/>
    <property type="match status" value="1"/>
</dbReference>
<dbReference type="Gene3D" id="3.80.10.10">
    <property type="entry name" value="Ribonuclease Inhibitor"/>
    <property type="match status" value="1"/>
</dbReference>
<keyword evidence="2" id="KW-1185">Reference proteome</keyword>
<reference evidence="1 2" key="1">
    <citation type="submission" date="2017-11" db="EMBL/GenBank/DDBJ databases">
        <title>The genome of Rhizophagus clarus HR1 reveals common genetic basis of auxotrophy among arbuscular mycorrhizal fungi.</title>
        <authorList>
            <person name="Kobayashi Y."/>
        </authorList>
    </citation>
    <scope>NUCLEOTIDE SEQUENCE [LARGE SCALE GENOMIC DNA]</scope>
    <source>
        <strain evidence="1 2">HR1</strain>
    </source>
</reference>
<dbReference type="AlphaFoldDB" id="A0A2Z6RUP1"/>
<proteinExistence type="predicted"/>
<gene>
    <name evidence="1" type="ORF">RclHR1_02600005</name>
</gene>
<dbReference type="InterPro" id="IPR032675">
    <property type="entry name" value="LRR_dom_sf"/>
</dbReference>
<protein>
    <recommendedName>
        <fullName evidence="3">F-box domain-containing protein</fullName>
    </recommendedName>
</protein>
<dbReference type="Proteomes" id="UP000247702">
    <property type="component" value="Unassembled WGS sequence"/>
</dbReference>
<evidence type="ECO:0000313" key="2">
    <source>
        <dbReference type="Proteomes" id="UP000247702"/>
    </source>
</evidence>
<comment type="caution">
    <text evidence="1">The sequence shown here is derived from an EMBL/GenBank/DDBJ whole genome shotgun (WGS) entry which is preliminary data.</text>
</comment>
<organism evidence="1 2">
    <name type="scientific">Rhizophagus clarus</name>
    <dbReference type="NCBI Taxonomy" id="94130"/>
    <lineage>
        <taxon>Eukaryota</taxon>
        <taxon>Fungi</taxon>
        <taxon>Fungi incertae sedis</taxon>
        <taxon>Mucoromycota</taxon>
        <taxon>Glomeromycotina</taxon>
        <taxon>Glomeromycetes</taxon>
        <taxon>Glomerales</taxon>
        <taxon>Glomeraceae</taxon>
        <taxon>Rhizophagus</taxon>
    </lineage>
</organism>
<accession>A0A2Z6RUP1</accession>
<sequence>MPRLLPADCLNEIFEYFEKDKNTLYSCLLVNRLWCEVSVRILWRNIWNFQYGKYGIFYMPYQIRILMSIINTLISCLPNESKELLYENGINFKSKKSLFNYASFCRVLSIHGIDQMIQLVLRKQQSTTSNYQKNLLSQEILKMFMNQVSSLRSLDIYSGYSKEIILDRFPGAKRCLNYLTEFKCSSDIDPKFFNQISRICHNIQILNIKFGNDTSDGLAELISSQNNLKSVTLQNYYTTTDNGKKVIDTLKKFSSTLIKLKIRKSYMPLLFISDFINLQELILSSDYYGGCNYFNQLQDVTFPQLKVLKFYTFLEVEILIKFLEINGKNLRELYIRDENNSLNLAIAKFCPNLETLFTKFIDKEPETLKTILTNCQNLEKINFWCGYRYLNEKEFLEILTEYSPKNFYKLEMYYVFNAQSKLFSKELENFFIDWNDRTSKKLLSLVIIKDHESLSLEENDKNMKIIQSYMKLGFIKNFRIRKYENNHYLY</sequence>
<dbReference type="EMBL" id="BEXD01001780">
    <property type="protein sequence ID" value="GBB95736.1"/>
    <property type="molecule type" value="Genomic_DNA"/>
</dbReference>
<evidence type="ECO:0000313" key="1">
    <source>
        <dbReference type="EMBL" id="GBB95736.1"/>
    </source>
</evidence>